<evidence type="ECO:0000256" key="2">
    <source>
        <dbReference type="ARBA" id="ARBA00022490"/>
    </source>
</evidence>
<feature type="domain" description="HOOK N-terminal" evidence="6">
    <location>
        <begin position="26"/>
        <end position="145"/>
    </location>
</feature>
<evidence type="ECO:0000256" key="3">
    <source>
        <dbReference type="ARBA" id="ARBA00023054"/>
    </source>
</evidence>
<dbReference type="Proteomes" id="UP001165160">
    <property type="component" value="Unassembled WGS sequence"/>
</dbReference>
<dbReference type="PANTHER" id="PTHR18947">
    <property type="entry name" value="HOOK PROTEINS"/>
    <property type="match status" value="1"/>
</dbReference>
<evidence type="ECO:0000256" key="1">
    <source>
        <dbReference type="ARBA" id="ARBA00004496"/>
    </source>
</evidence>
<name>A0A9W7EX46_9STRA</name>
<keyword evidence="2" id="KW-0963">Cytoplasm</keyword>
<evidence type="ECO:0000259" key="6">
    <source>
        <dbReference type="Pfam" id="PF19047"/>
    </source>
</evidence>
<dbReference type="GO" id="GO:0005815">
    <property type="term" value="C:microtubule organizing center"/>
    <property type="evidence" value="ECO:0007669"/>
    <property type="project" value="TreeGrafter"/>
</dbReference>
<dbReference type="GO" id="GO:0008017">
    <property type="term" value="F:microtubule binding"/>
    <property type="evidence" value="ECO:0007669"/>
    <property type="project" value="TreeGrafter"/>
</dbReference>
<evidence type="ECO:0000256" key="4">
    <source>
        <dbReference type="SAM" id="Coils"/>
    </source>
</evidence>
<proteinExistence type="predicted"/>
<dbReference type="GO" id="GO:0031122">
    <property type="term" value="P:cytoplasmic microtubule organization"/>
    <property type="evidence" value="ECO:0007669"/>
    <property type="project" value="TreeGrafter"/>
</dbReference>
<dbReference type="CDD" id="cd22211">
    <property type="entry name" value="HkD_SF"/>
    <property type="match status" value="1"/>
</dbReference>
<comment type="caution">
    <text evidence="7">The sequence shown here is derived from an EMBL/GenBank/DDBJ whole genome shotgun (WGS) entry which is preliminary data.</text>
</comment>
<keyword evidence="8" id="KW-1185">Reference proteome</keyword>
<evidence type="ECO:0000313" key="8">
    <source>
        <dbReference type="Proteomes" id="UP001165160"/>
    </source>
</evidence>
<dbReference type="SUPFAM" id="SSF116907">
    <property type="entry name" value="Hook domain"/>
    <property type="match status" value="1"/>
</dbReference>
<dbReference type="Gene3D" id="1.20.5.170">
    <property type="match status" value="1"/>
</dbReference>
<gene>
    <name evidence="7" type="ORF">TrVE_jg5351</name>
</gene>
<dbReference type="EMBL" id="BRXX01000162">
    <property type="protein sequence ID" value="GMH95013.1"/>
    <property type="molecule type" value="Genomic_DNA"/>
</dbReference>
<sequence>MSSPTPESTAVLTFLSLPLFSSLFPPPPSISSLSDGVTLFTLMSKVSSHHFPMESLTLSVGENWLLRVANLRKLKSNLNDYYASLSYEAPGLSTLDLESIAKSSSPLSIISLFEYVVGSLILCPSKATYIGEIMKLPRESQGVLKGMIEKAMENVIEIERERRSSLEPSEEIDFTSSDLETALEERDEAVKKCADLQRMLNEADTRISEANMHDSMQEVDELERANEKLKEAVKDMQGRMEKNETELMERRGELSKSKAALEKVEEELEESKKTNAEIRDDLDILQSQGEQLAKSKAQVESYKKRFEEIQGVGKKFKEVEEKCERYLERNLKLEQEVKVLNGMKKEGEESKKERDSAIHDLSDLSARLEVRVEEVKSLKDEVKSEREKAKLFEEELTRIKATRSASVVEATAGIDFEALKGGGGDSLERKEKLTRLEHEVEVLKAENSGLSSEVESLRQENVELSNSTAEADKAARENAAKEAGIQVAALMKEIEKLQEEVKEEREGYAMQLAAKEREVGVKSKGFDEEMEKVKEEWKSEVEKLQREFEKVEEEKDKKIRDLEREVEAEKARGDEGKIDDEKLAEEMAKLRKEMAESREQAADQIDAAEREVKAAKKEAEDAKKEADELKKMAEAAKEEVETSKKEADDALEEAKTAKKGTEDAQNETEEARRLWSSAKEELAAANLAVEAAKKDVEAAKTAEEEARKQIEIARKDVEDKLGETAKKQLEEVRDEAAKNVEEVRAEAVKSIEEVKAELSKEVEDAKKATADALAQKDELRVTNQRKVADLEEAKAKVEADAKKEADEARKGADEAQAEIIKATKMMDSFKEEVEKLTSEAKIRDSENDTLKTEKAKIETYTKSVLHKFQEKYLAALTQCKDKLKQERDRSKILEAKIEEQRLSTDREKKLLSSSIFELGLKMMENSQKS</sequence>
<dbReference type="GO" id="GO:0005737">
    <property type="term" value="C:cytoplasm"/>
    <property type="evidence" value="ECO:0007669"/>
    <property type="project" value="UniProtKB-SubCell"/>
</dbReference>
<organism evidence="7 8">
    <name type="scientific">Triparma verrucosa</name>
    <dbReference type="NCBI Taxonomy" id="1606542"/>
    <lineage>
        <taxon>Eukaryota</taxon>
        <taxon>Sar</taxon>
        <taxon>Stramenopiles</taxon>
        <taxon>Ochrophyta</taxon>
        <taxon>Bolidophyceae</taxon>
        <taxon>Parmales</taxon>
        <taxon>Triparmaceae</taxon>
        <taxon>Triparma</taxon>
    </lineage>
</organism>
<comment type="subcellular location">
    <subcellularLocation>
        <location evidence="1">Cytoplasm</location>
    </subcellularLocation>
</comment>
<feature type="region of interest" description="Disordered" evidence="5">
    <location>
        <begin position="447"/>
        <end position="477"/>
    </location>
</feature>
<dbReference type="AlphaFoldDB" id="A0A9W7EX46"/>
<dbReference type="InterPro" id="IPR036872">
    <property type="entry name" value="CH_dom_sf"/>
</dbReference>
<protein>
    <recommendedName>
        <fullName evidence="6">HOOK N-terminal domain-containing protein</fullName>
    </recommendedName>
</protein>
<reference evidence="8" key="1">
    <citation type="journal article" date="2023" name="Commun. Biol.">
        <title>Genome analysis of Parmales, the sister group of diatoms, reveals the evolutionary specialization of diatoms from phago-mixotrophs to photoautotrophs.</title>
        <authorList>
            <person name="Ban H."/>
            <person name="Sato S."/>
            <person name="Yoshikawa S."/>
            <person name="Yamada K."/>
            <person name="Nakamura Y."/>
            <person name="Ichinomiya M."/>
            <person name="Sato N."/>
            <person name="Blanc-Mathieu R."/>
            <person name="Endo H."/>
            <person name="Kuwata A."/>
            <person name="Ogata H."/>
        </authorList>
    </citation>
    <scope>NUCLEOTIDE SEQUENCE [LARGE SCALE GENOMIC DNA]</scope>
    <source>
        <strain evidence="8">NIES 3699</strain>
    </source>
</reference>
<evidence type="ECO:0000313" key="7">
    <source>
        <dbReference type="EMBL" id="GMH95013.1"/>
    </source>
</evidence>
<feature type="region of interest" description="Disordered" evidence="5">
    <location>
        <begin position="784"/>
        <end position="814"/>
    </location>
</feature>
<dbReference type="GO" id="GO:0030705">
    <property type="term" value="P:cytoskeleton-dependent intracellular transport"/>
    <property type="evidence" value="ECO:0007669"/>
    <property type="project" value="InterPro"/>
</dbReference>
<dbReference type="Pfam" id="PF19047">
    <property type="entry name" value="HOOK_N"/>
    <property type="match status" value="1"/>
</dbReference>
<feature type="coiled-coil region" evidence="4">
    <location>
        <begin position="179"/>
        <end position="402"/>
    </location>
</feature>
<dbReference type="Gene3D" id="1.10.418.10">
    <property type="entry name" value="Calponin-like domain"/>
    <property type="match status" value="1"/>
</dbReference>
<accession>A0A9W7EX46</accession>
<dbReference type="InterPro" id="IPR043936">
    <property type="entry name" value="HOOK_N"/>
</dbReference>
<evidence type="ECO:0000256" key="5">
    <source>
        <dbReference type="SAM" id="MobiDB-lite"/>
    </source>
</evidence>
<feature type="compositionally biased region" description="Basic and acidic residues" evidence="5">
    <location>
        <begin position="784"/>
        <end position="813"/>
    </location>
</feature>
<feature type="coiled-coil region" evidence="4">
    <location>
        <begin position="876"/>
        <end position="903"/>
    </location>
</feature>
<keyword evidence="3 4" id="KW-0175">Coiled coil</keyword>
<dbReference type="PANTHER" id="PTHR18947:SF28">
    <property type="entry name" value="GIRDIN, ISOFORM A"/>
    <property type="match status" value="1"/>
</dbReference>
<feature type="region of interest" description="Disordered" evidence="5">
    <location>
        <begin position="591"/>
        <end position="676"/>
    </location>
</feature>
<dbReference type="GO" id="GO:0051959">
    <property type="term" value="F:dynein light intermediate chain binding"/>
    <property type="evidence" value="ECO:0007669"/>
    <property type="project" value="TreeGrafter"/>
</dbReference>
<feature type="compositionally biased region" description="Basic and acidic residues" evidence="5">
    <location>
        <begin position="591"/>
        <end position="662"/>
    </location>
</feature>